<dbReference type="EMBL" id="CP059735">
    <property type="protein sequence ID" value="WDE00329.1"/>
    <property type="molecule type" value="Genomic_DNA"/>
</dbReference>
<evidence type="ECO:0000313" key="2">
    <source>
        <dbReference type="EMBL" id="WDE00329.1"/>
    </source>
</evidence>
<accession>A0AAF0C4T4</accession>
<feature type="compositionally biased region" description="Polar residues" evidence="1">
    <location>
        <begin position="140"/>
        <end position="153"/>
    </location>
</feature>
<dbReference type="KEGG" id="tact:SG35_006720"/>
<dbReference type="RefSeq" id="WP_044835400.1">
    <property type="nucleotide sequence ID" value="NZ_CP059735.1"/>
</dbReference>
<dbReference type="GO" id="GO:0005886">
    <property type="term" value="C:plasma membrane"/>
    <property type="evidence" value="ECO:0007669"/>
    <property type="project" value="TreeGrafter"/>
</dbReference>
<sequence length="246" mass="26804">MNKLASIAIIILLICGGALWYFASGSLNLFIKEQIEQQGKAYTEQQVTVGEVDVKLTQGAGSIKGLTLANPANYQQKNAFSMEDVTLDINIKSLTEEPIVIDEIRIIAPQAFVEVSKTGSSNFNEILDALERNLPKSDKPSQPASEEPAQSKQPEPKVRVEKITVAGVALTLDLSQLGNKAHQLTLPEISLTKVGGEQGLPASQLGGEIIKQVLKKISKAAKEEQKQKIKDKITDKIKDKITDLFK</sequence>
<feature type="region of interest" description="Disordered" evidence="1">
    <location>
        <begin position="134"/>
        <end position="158"/>
    </location>
</feature>
<evidence type="ECO:0008006" key="4">
    <source>
        <dbReference type="Google" id="ProtNLM"/>
    </source>
</evidence>
<proteinExistence type="predicted"/>
<dbReference type="Proteomes" id="UP000032568">
    <property type="component" value="Chromosome"/>
</dbReference>
<evidence type="ECO:0000313" key="3">
    <source>
        <dbReference type="Proteomes" id="UP000032568"/>
    </source>
</evidence>
<organism evidence="2 3">
    <name type="scientific">Thalassomonas actiniarum</name>
    <dbReference type="NCBI Taxonomy" id="485447"/>
    <lineage>
        <taxon>Bacteria</taxon>
        <taxon>Pseudomonadati</taxon>
        <taxon>Pseudomonadota</taxon>
        <taxon>Gammaproteobacteria</taxon>
        <taxon>Alteromonadales</taxon>
        <taxon>Colwelliaceae</taxon>
        <taxon>Thalassomonas</taxon>
    </lineage>
</organism>
<name>A0AAF0C4T4_9GAMM</name>
<reference evidence="2 3" key="1">
    <citation type="journal article" date="2015" name="Genome Announc.">
        <title>Draft Genome Sequences of Marine Isolates of Thalassomonas viridans and Thalassomonas actiniarum.</title>
        <authorList>
            <person name="Olonade I."/>
            <person name="van Zyl L.J."/>
            <person name="Trindade M."/>
        </authorList>
    </citation>
    <scope>NUCLEOTIDE SEQUENCE [LARGE SCALE GENOMIC DNA]</scope>
    <source>
        <strain evidence="2 3">A5K-106</strain>
    </source>
</reference>
<evidence type="ECO:0000256" key="1">
    <source>
        <dbReference type="SAM" id="MobiDB-lite"/>
    </source>
</evidence>
<gene>
    <name evidence="2" type="ORF">SG35_006720</name>
</gene>
<dbReference type="PANTHER" id="PTHR30441">
    <property type="entry name" value="DUF748 DOMAIN-CONTAINING PROTEIN"/>
    <property type="match status" value="1"/>
</dbReference>
<dbReference type="GO" id="GO:0090313">
    <property type="term" value="P:regulation of protein targeting to membrane"/>
    <property type="evidence" value="ECO:0007669"/>
    <property type="project" value="TreeGrafter"/>
</dbReference>
<dbReference type="InterPro" id="IPR052894">
    <property type="entry name" value="AsmA-related"/>
</dbReference>
<dbReference type="InterPro" id="IPR008023">
    <property type="entry name" value="DUF748"/>
</dbReference>
<dbReference type="Pfam" id="PF05359">
    <property type="entry name" value="DUF748"/>
    <property type="match status" value="1"/>
</dbReference>
<keyword evidence="3" id="KW-1185">Reference proteome</keyword>
<dbReference type="AlphaFoldDB" id="A0AAF0C4T4"/>
<dbReference type="PANTHER" id="PTHR30441:SF4">
    <property type="entry name" value="PROTEIN ASMA"/>
    <property type="match status" value="1"/>
</dbReference>
<reference evidence="2 3" key="2">
    <citation type="journal article" date="2022" name="Mar. Drugs">
        <title>Bioassay-Guided Fractionation Leads to the Detection of Cholic Acid Generated by the Rare Thalassomonas sp.</title>
        <authorList>
            <person name="Pheiffer F."/>
            <person name="Schneider Y.K."/>
            <person name="Hansen E.H."/>
            <person name="Andersen J.H."/>
            <person name="Isaksson J."/>
            <person name="Busche T."/>
            <person name="R C."/>
            <person name="Kalinowski J."/>
            <person name="Zyl L.V."/>
            <person name="Trindade M."/>
        </authorList>
    </citation>
    <scope>NUCLEOTIDE SEQUENCE [LARGE SCALE GENOMIC DNA]</scope>
    <source>
        <strain evidence="2 3">A5K-106</strain>
    </source>
</reference>
<protein>
    <recommendedName>
        <fullName evidence="4">AsmA domain-containing protein</fullName>
    </recommendedName>
</protein>